<comment type="caution">
    <text evidence="4">The sequence shown here is derived from an EMBL/GenBank/DDBJ whole genome shotgun (WGS) entry which is preliminary data.</text>
</comment>
<dbReference type="PANTHER" id="PTHR35936:SF35">
    <property type="entry name" value="L-CYSTINE-BINDING PROTEIN TCYJ"/>
    <property type="match status" value="1"/>
</dbReference>
<keyword evidence="2" id="KW-0732">Signal</keyword>
<accession>A0ABS9D6P5</accession>
<organism evidence="4 5">
    <name type="scientific">Paraglaciecola algarum</name>
    <dbReference type="NCBI Taxonomy" id="3050085"/>
    <lineage>
        <taxon>Bacteria</taxon>
        <taxon>Pseudomonadati</taxon>
        <taxon>Pseudomonadota</taxon>
        <taxon>Gammaproteobacteria</taxon>
        <taxon>Alteromonadales</taxon>
        <taxon>Alteromonadaceae</taxon>
        <taxon>Paraglaciecola</taxon>
    </lineage>
</organism>
<protein>
    <submittedName>
        <fullName evidence="4">Transporter substrate-binding domain-containing protein</fullName>
    </submittedName>
</protein>
<proteinExistence type="inferred from homology"/>
<dbReference type="RefSeq" id="WP_235312797.1">
    <property type="nucleotide sequence ID" value="NZ_JAKGAS010000005.1"/>
</dbReference>
<feature type="domain" description="Solute-binding protein family 3/N-terminal" evidence="3">
    <location>
        <begin position="42"/>
        <end position="255"/>
    </location>
</feature>
<evidence type="ECO:0000259" key="3">
    <source>
        <dbReference type="Pfam" id="PF00497"/>
    </source>
</evidence>
<sequence>MFRMQSLTIFTKYFWLVICIGGANANELISNDKLLRVAVIYIEEPPYLYTDANHHYHGIFPSLAQALSRELGLELKYVPTGRKGLEKVLLDDEADMTWLSPKWVSKDTKLQFSAPLIVHREFLYSFSPFNETDNENKILFWLKNKSVCIRQYYKYPNLDPYFQTNIAQAVEVSNQTPLIKLFRKGRCDLLYLDEYRAAWMTNRFNIKRKVWRSSSAIESSDLSFVFGLKWKDRISKINQVVAKIKDSGELDSILANNLYPIDLLK</sequence>
<dbReference type="PANTHER" id="PTHR35936">
    <property type="entry name" value="MEMBRANE-BOUND LYTIC MUREIN TRANSGLYCOSYLASE F"/>
    <property type="match status" value="1"/>
</dbReference>
<dbReference type="Proteomes" id="UP001521137">
    <property type="component" value="Unassembled WGS sequence"/>
</dbReference>
<gene>
    <name evidence="4" type="ORF">L0668_10890</name>
</gene>
<dbReference type="SUPFAM" id="SSF53850">
    <property type="entry name" value="Periplasmic binding protein-like II"/>
    <property type="match status" value="1"/>
</dbReference>
<evidence type="ECO:0000313" key="4">
    <source>
        <dbReference type="EMBL" id="MCF2948613.1"/>
    </source>
</evidence>
<dbReference type="InterPro" id="IPR001638">
    <property type="entry name" value="Solute-binding_3/MltF_N"/>
</dbReference>
<comment type="similarity">
    <text evidence="1">Belongs to the bacterial solute-binding protein 3 family.</text>
</comment>
<name>A0ABS9D6P5_9ALTE</name>
<dbReference type="Gene3D" id="3.40.190.10">
    <property type="entry name" value="Periplasmic binding protein-like II"/>
    <property type="match status" value="2"/>
</dbReference>
<evidence type="ECO:0000313" key="5">
    <source>
        <dbReference type="Proteomes" id="UP001521137"/>
    </source>
</evidence>
<evidence type="ECO:0000256" key="2">
    <source>
        <dbReference type="ARBA" id="ARBA00022729"/>
    </source>
</evidence>
<evidence type="ECO:0000256" key="1">
    <source>
        <dbReference type="ARBA" id="ARBA00010333"/>
    </source>
</evidence>
<dbReference type="EMBL" id="JAKGAS010000005">
    <property type="protein sequence ID" value="MCF2948613.1"/>
    <property type="molecule type" value="Genomic_DNA"/>
</dbReference>
<keyword evidence="5" id="KW-1185">Reference proteome</keyword>
<reference evidence="4 5" key="1">
    <citation type="submission" date="2022-01" db="EMBL/GenBank/DDBJ databases">
        <title>Paraglaciecola sp. G1-23.</title>
        <authorList>
            <person name="Jin M.S."/>
            <person name="Han D.M."/>
            <person name="Kim H.M."/>
            <person name="Jeon C.O."/>
        </authorList>
    </citation>
    <scope>NUCLEOTIDE SEQUENCE [LARGE SCALE GENOMIC DNA]</scope>
    <source>
        <strain evidence="4 5">G1-23</strain>
    </source>
</reference>
<dbReference type="Pfam" id="PF00497">
    <property type="entry name" value="SBP_bac_3"/>
    <property type="match status" value="1"/>
</dbReference>